<keyword evidence="2" id="KW-1185">Reference proteome</keyword>
<dbReference type="AlphaFoldDB" id="A0AAV4STI4"/>
<keyword evidence="1" id="KW-0695">RNA-directed DNA polymerase</keyword>
<keyword evidence="1" id="KW-0548">Nucleotidyltransferase</keyword>
<reference evidence="1 2" key="1">
    <citation type="submission" date="2021-06" db="EMBL/GenBank/DDBJ databases">
        <title>Caerostris extrusa draft genome.</title>
        <authorList>
            <person name="Kono N."/>
            <person name="Arakawa K."/>
        </authorList>
    </citation>
    <scope>NUCLEOTIDE SEQUENCE [LARGE SCALE GENOMIC DNA]</scope>
</reference>
<protein>
    <submittedName>
        <fullName evidence="1">Reverse transcriptase</fullName>
    </submittedName>
</protein>
<proteinExistence type="predicted"/>
<dbReference type="GO" id="GO:0003964">
    <property type="term" value="F:RNA-directed DNA polymerase activity"/>
    <property type="evidence" value="ECO:0007669"/>
    <property type="project" value="UniProtKB-KW"/>
</dbReference>
<name>A0AAV4STI4_CAEEX</name>
<dbReference type="InterPro" id="IPR008042">
    <property type="entry name" value="Retrotrans_Pao"/>
</dbReference>
<organism evidence="1 2">
    <name type="scientific">Caerostris extrusa</name>
    <name type="common">Bark spider</name>
    <name type="synonym">Caerostris bankana</name>
    <dbReference type="NCBI Taxonomy" id="172846"/>
    <lineage>
        <taxon>Eukaryota</taxon>
        <taxon>Metazoa</taxon>
        <taxon>Ecdysozoa</taxon>
        <taxon>Arthropoda</taxon>
        <taxon>Chelicerata</taxon>
        <taxon>Arachnida</taxon>
        <taxon>Araneae</taxon>
        <taxon>Araneomorphae</taxon>
        <taxon>Entelegynae</taxon>
        <taxon>Araneoidea</taxon>
        <taxon>Araneidae</taxon>
        <taxon>Caerostris</taxon>
    </lineage>
</organism>
<sequence>MKLFIDIVELFLALIAVPFLLAATLNHHLNQTTKELKEIAEKLQESLYVDNCVASVDSEEELKYFCNESQKLLQSAKFDLRGWKHTKFKETVLNQEENEDEVEVPLLGLSWNTVDDTLSCDFRKFKLEDEPITKRKILSLAHKIFDPIGFTCPVTLVPKIILQECWKIKVSWDTKLPENIVKMFKKW</sequence>
<evidence type="ECO:0000313" key="2">
    <source>
        <dbReference type="Proteomes" id="UP001054945"/>
    </source>
</evidence>
<gene>
    <name evidence="1" type="primary">AVEN_24741_1</name>
    <name evidence="1" type="ORF">CEXT_285991</name>
</gene>
<dbReference type="PANTHER" id="PTHR47331">
    <property type="entry name" value="PHD-TYPE DOMAIN-CONTAINING PROTEIN"/>
    <property type="match status" value="1"/>
</dbReference>
<accession>A0AAV4STI4</accession>
<dbReference type="Proteomes" id="UP001054945">
    <property type="component" value="Unassembled WGS sequence"/>
</dbReference>
<dbReference type="Pfam" id="PF05380">
    <property type="entry name" value="Peptidase_A17"/>
    <property type="match status" value="1"/>
</dbReference>
<evidence type="ECO:0000313" key="1">
    <source>
        <dbReference type="EMBL" id="GIY34923.1"/>
    </source>
</evidence>
<keyword evidence="1" id="KW-0808">Transferase</keyword>
<dbReference type="EMBL" id="BPLR01009832">
    <property type="protein sequence ID" value="GIY34923.1"/>
    <property type="molecule type" value="Genomic_DNA"/>
</dbReference>
<comment type="caution">
    <text evidence="1">The sequence shown here is derived from an EMBL/GenBank/DDBJ whole genome shotgun (WGS) entry which is preliminary data.</text>
</comment>